<comment type="caution">
    <text evidence="2">The sequence shown here is derived from an EMBL/GenBank/DDBJ whole genome shotgun (WGS) entry which is preliminary data.</text>
</comment>
<protein>
    <recommendedName>
        <fullName evidence="4">Lipoprotein transmembrane</fullName>
    </recommendedName>
</protein>
<dbReference type="RefSeq" id="WP_102610170.1">
    <property type="nucleotide sequence ID" value="NZ_CADIKD010000003.1"/>
</dbReference>
<dbReference type="EMBL" id="PNYB01000009">
    <property type="protein sequence ID" value="PMS24655.1"/>
    <property type="molecule type" value="Genomic_DNA"/>
</dbReference>
<dbReference type="PROSITE" id="PS51257">
    <property type="entry name" value="PROKAR_LIPOPROTEIN"/>
    <property type="match status" value="1"/>
</dbReference>
<keyword evidence="1" id="KW-0732">Signal</keyword>
<dbReference type="AlphaFoldDB" id="A0A2N7W5H8"/>
<feature type="chain" id="PRO_5014620749" description="Lipoprotein transmembrane" evidence="1">
    <location>
        <begin position="30"/>
        <end position="291"/>
    </location>
</feature>
<accession>A0A2N7W5H8</accession>
<dbReference type="Proteomes" id="UP000235347">
    <property type="component" value="Unassembled WGS sequence"/>
</dbReference>
<organism evidence="2 3">
    <name type="scientific">Trinickia soli</name>
    <dbReference type="NCBI Taxonomy" id="380675"/>
    <lineage>
        <taxon>Bacteria</taxon>
        <taxon>Pseudomonadati</taxon>
        <taxon>Pseudomonadota</taxon>
        <taxon>Betaproteobacteria</taxon>
        <taxon>Burkholderiales</taxon>
        <taxon>Burkholderiaceae</taxon>
        <taxon>Trinickia</taxon>
    </lineage>
</organism>
<feature type="signal peptide" evidence="1">
    <location>
        <begin position="1"/>
        <end position="29"/>
    </location>
</feature>
<gene>
    <name evidence="2" type="ORF">C0Z19_12625</name>
</gene>
<keyword evidence="3" id="KW-1185">Reference proteome</keyword>
<evidence type="ECO:0008006" key="4">
    <source>
        <dbReference type="Google" id="ProtNLM"/>
    </source>
</evidence>
<evidence type="ECO:0000313" key="2">
    <source>
        <dbReference type="EMBL" id="PMS24655.1"/>
    </source>
</evidence>
<name>A0A2N7W5H8_9BURK</name>
<sequence length="291" mass="29253">METRNERTKQCGRAAVAAAVVALSAAALSACGGGGKDGLQAAGASANSAGGAASIKVEGQSMALSSELTTVSIVTPPVTWKADGSFPQGPFWLSGRGYPVSTLKAHAPGAYTTLPWGTEALSLSRGSVTDMAGNGQFAIGRWTDGSDSAGHSYNANQGQVWAVGAPVNVAVPWTGFTCTLVAATRPTSSDGNTLPGVLKSATATVAGARDARGVVQNTVSLTMQYSIGSDLNQAFADRVPLGMIAASRLSRSSLSTTFLGPDASKPYLVVSYGAHAPTAGLINGLAVLSCS</sequence>
<proteinExistence type="predicted"/>
<reference evidence="2 3" key="1">
    <citation type="submission" date="2018-01" db="EMBL/GenBank/DDBJ databases">
        <title>Whole genome analyses suggest that Burkholderia sensu lato contains two further novel genera in the rhizoxinica-symbiotica group Mycetohabitans gen. nov., and Trinickia gen. nov.: implications for the evolution of diazotrophy and nodulation in the Burkholderiaceae.</title>
        <authorList>
            <person name="Estrada-de los Santos P."/>
            <person name="Palmer M."/>
            <person name="Chavez-Ramirez B."/>
            <person name="Beukes C."/>
            <person name="Steenkamp E.T."/>
            <person name="Hirsch A.M."/>
            <person name="Manyaka P."/>
            <person name="Maluk M."/>
            <person name="Lafos M."/>
            <person name="Crook M."/>
            <person name="Gross E."/>
            <person name="Simon M.F."/>
            <person name="Bueno dos Reis Junior F."/>
            <person name="Poole P.S."/>
            <person name="Venter S.N."/>
            <person name="James E.K."/>
        </authorList>
    </citation>
    <scope>NUCLEOTIDE SEQUENCE [LARGE SCALE GENOMIC DNA]</scope>
    <source>
        <strain evidence="2 3">GP25-8</strain>
    </source>
</reference>
<evidence type="ECO:0000313" key="3">
    <source>
        <dbReference type="Proteomes" id="UP000235347"/>
    </source>
</evidence>
<evidence type="ECO:0000256" key="1">
    <source>
        <dbReference type="SAM" id="SignalP"/>
    </source>
</evidence>